<organism evidence="4 5">
    <name type="scientific">Rhodnius prolixus</name>
    <name type="common">Triatomid bug</name>
    <dbReference type="NCBI Taxonomy" id="13249"/>
    <lineage>
        <taxon>Eukaryota</taxon>
        <taxon>Metazoa</taxon>
        <taxon>Ecdysozoa</taxon>
        <taxon>Arthropoda</taxon>
        <taxon>Hexapoda</taxon>
        <taxon>Insecta</taxon>
        <taxon>Pterygota</taxon>
        <taxon>Neoptera</taxon>
        <taxon>Paraneoptera</taxon>
        <taxon>Hemiptera</taxon>
        <taxon>Heteroptera</taxon>
        <taxon>Panheteroptera</taxon>
        <taxon>Cimicomorpha</taxon>
        <taxon>Reduviidae</taxon>
        <taxon>Triatominae</taxon>
        <taxon>Rhodnius</taxon>
    </lineage>
</organism>
<dbReference type="GO" id="GO:0015347">
    <property type="term" value="F:sodium-independent organic anion transmembrane transporter activity"/>
    <property type="evidence" value="ECO:0007669"/>
    <property type="project" value="TreeGrafter"/>
</dbReference>
<dbReference type="eggNOG" id="KOG3626">
    <property type="taxonomic scope" value="Eukaryota"/>
</dbReference>
<dbReference type="SUPFAM" id="SSF103473">
    <property type="entry name" value="MFS general substrate transporter"/>
    <property type="match status" value="1"/>
</dbReference>
<dbReference type="PANTHER" id="PTHR11388:SF100">
    <property type="entry name" value="SOLUTE CARRIER ORGANIC ANION TRANSPORTER FAMILY MEMBER 4A1"/>
    <property type="match status" value="1"/>
</dbReference>
<dbReference type="EnsemblMetazoa" id="RPRC009225-RA">
    <property type="protein sequence ID" value="RPRC009225-PA"/>
    <property type="gene ID" value="RPRC009225"/>
</dbReference>
<keyword evidence="5" id="KW-1185">Reference proteome</keyword>
<comment type="subcellular location">
    <subcellularLocation>
        <location evidence="1">Membrane</location>
        <topology evidence="1">Multi-pass membrane protein</topology>
    </subcellularLocation>
</comment>
<dbReference type="OMA" id="EWFILAS"/>
<evidence type="ECO:0000313" key="4">
    <source>
        <dbReference type="EnsemblMetazoa" id="RPRC009225-PA"/>
    </source>
</evidence>
<dbReference type="FunCoup" id="T1HYV5">
    <property type="interactions" value="137"/>
</dbReference>
<name>T1HYV5_RHOPR</name>
<dbReference type="Pfam" id="PF03137">
    <property type="entry name" value="OATP"/>
    <property type="match status" value="2"/>
</dbReference>
<dbReference type="HOGENOM" id="CLU_008954_2_0_1"/>
<protein>
    <submittedName>
        <fullName evidence="4">MFS domain-containing protein</fullName>
    </submittedName>
</protein>
<dbReference type="InParanoid" id="T1HYV5"/>
<dbReference type="PANTHER" id="PTHR11388">
    <property type="entry name" value="ORGANIC ANION TRANSPORTER"/>
    <property type="match status" value="1"/>
</dbReference>
<evidence type="ECO:0000313" key="5">
    <source>
        <dbReference type="Proteomes" id="UP000015103"/>
    </source>
</evidence>
<dbReference type="VEuPathDB" id="VectorBase:RPRC009225"/>
<dbReference type="Gene3D" id="1.20.1250.20">
    <property type="entry name" value="MFS general substrate transporter like domains"/>
    <property type="match status" value="1"/>
</dbReference>
<dbReference type="InterPro" id="IPR004156">
    <property type="entry name" value="OATP"/>
</dbReference>
<dbReference type="Proteomes" id="UP000015103">
    <property type="component" value="Unassembled WGS sequence"/>
</dbReference>
<dbReference type="GO" id="GO:0016323">
    <property type="term" value="C:basolateral plasma membrane"/>
    <property type="evidence" value="ECO:0007669"/>
    <property type="project" value="TreeGrafter"/>
</dbReference>
<reference evidence="4" key="1">
    <citation type="submission" date="2015-05" db="UniProtKB">
        <authorList>
            <consortium name="EnsemblMetazoa"/>
        </authorList>
    </citation>
    <scope>IDENTIFICATION</scope>
</reference>
<dbReference type="EMBL" id="ACPB03009425">
    <property type="status" value="NOT_ANNOTATED_CDS"/>
    <property type="molecule type" value="Genomic_DNA"/>
</dbReference>
<evidence type="ECO:0000259" key="3">
    <source>
        <dbReference type="PROSITE" id="PS50850"/>
    </source>
</evidence>
<dbReference type="GO" id="GO:0043252">
    <property type="term" value="P:sodium-independent organic anion transport"/>
    <property type="evidence" value="ECO:0007669"/>
    <property type="project" value="TreeGrafter"/>
</dbReference>
<dbReference type="InterPro" id="IPR036259">
    <property type="entry name" value="MFS_trans_sf"/>
</dbReference>
<dbReference type="PROSITE" id="PS50850">
    <property type="entry name" value="MFS"/>
    <property type="match status" value="1"/>
</dbReference>
<evidence type="ECO:0000256" key="2">
    <source>
        <dbReference type="ARBA" id="ARBA00023157"/>
    </source>
</evidence>
<proteinExistence type="predicted"/>
<sequence length="479" mass="53196">MKWAVFFISMGALLQGVAVNGLLHYFIPMIERHFQLSSTKAGFMSGAYDIASLVCLIPVTYFGGQKTANKPRILGTGVFIMGAGSFIFALPAFFAQYKYYAAKTLCVEVIEHENEEINRNYTFHYALLVIGNFLHGVGASPLFTLGIIYLDENAPPNRSSIYLGIYYMMAILGPSLGYLLGGYLSNYYVDFAFIDIERSVEIKDMRPSDPSWVGCWWLGFLCCSALSFIFAVPILGYPRSLKEQKDMKMIVPKQNLSDIPSFSGLPSSFSRVLRRLKFDFITCAGFCEGLVISGMGSFFPKILEQQMGCSAQTTAMVLGAIAVPCALFGIMIGGWVIKHYRLKLDHMILFCLSMICMATVTSLALFLSCEPANITGFHIPYPSQSISVETELKSLAMGIQWIVARLLGTIPGPVLFGMIFDQSCILWYTNSKSSGECLLYDHWLLSLYLGGIVISVKCAEAVFFVVAYFIKSDDYTHIQ</sequence>
<keyword evidence="2" id="KW-1015">Disulfide bond</keyword>
<feature type="domain" description="Major facilitator superfamily (MFS) profile" evidence="3">
    <location>
        <begin position="4"/>
        <end position="475"/>
    </location>
</feature>
<accession>T1HYV5</accession>
<dbReference type="InterPro" id="IPR020846">
    <property type="entry name" value="MFS_dom"/>
</dbReference>
<evidence type="ECO:0000256" key="1">
    <source>
        <dbReference type="ARBA" id="ARBA00004141"/>
    </source>
</evidence>
<dbReference type="AlphaFoldDB" id="T1HYV5"/>